<proteinExistence type="predicted"/>
<dbReference type="GO" id="GO:0016787">
    <property type="term" value="F:hydrolase activity"/>
    <property type="evidence" value="ECO:0007669"/>
    <property type="project" value="UniProtKB-KW"/>
</dbReference>
<evidence type="ECO:0000313" key="1">
    <source>
        <dbReference type="EMBL" id="RCX21563.1"/>
    </source>
</evidence>
<protein>
    <submittedName>
        <fullName evidence="1">Dienelactone hydrolase</fullName>
    </submittedName>
</protein>
<dbReference type="AlphaFoldDB" id="A0A369BJ10"/>
<dbReference type="EMBL" id="QPJW01000002">
    <property type="protein sequence ID" value="RCX21563.1"/>
    <property type="molecule type" value="Genomic_DNA"/>
</dbReference>
<dbReference type="Proteomes" id="UP000253090">
    <property type="component" value="Unassembled WGS sequence"/>
</dbReference>
<dbReference type="RefSeq" id="WP_181873077.1">
    <property type="nucleotide sequence ID" value="NZ_QPJW01000002.1"/>
</dbReference>
<organism evidence="1 2">
    <name type="scientific">Fontibacillus phaseoli</name>
    <dbReference type="NCBI Taxonomy" id="1416533"/>
    <lineage>
        <taxon>Bacteria</taxon>
        <taxon>Bacillati</taxon>
        <taxon>Bacillota</taxon>
        <taxon>Bacilli</taxon>
        <taxon>Bacillales</taxon>
        <taxon>Paenibacillaceae</taxon>
        <taxon>Fontibacillus</taxon>
    </lineage>
</organism>
<dbReference type="SUPFAM" id="SSF53474">
    <property type="entry name" value="alpha/beta-Hydrolases"/>
    <property type="match status" value="1"/>
</dbReference>
<accession>A0A369BJ10</accession>
<dbReference type="InterPro" id="IPR050261">
    <property type="entry name" value="FrsA_esterase"/>
</dbReference>
<evidence type="ECO:0000313" key="2">
    <source>
        <dbReference type="Proteomes" id="UP000253090"/>
    </source>
</evidence>
<sequence length="342" mass="37729">MDYTTDAFLKRLYKDNESRKKRNRESLSLEERQSRLRSALKRALGGFPERKRPLDAVLLDCVDYGDFTLERVSYTTMEAVHVPVMVLIPKTGAGPWPAVLACHGHGNGQRDAAGLGPEDAELADPGIHNRFAVQLVRAGMLVVIPEIMGFGVRRMAQELKTEPNYSSCGTLSSQLLMYGRTLAGMRVYEAMRAIDYICGREDADAGRIGAFGFSGGGLIAAFTSGFDERVKATVLCGWTNTFLGSIMAMHHCIDNYLPGILLDAEQPELTGLIAPRALFVESGEQDLIFPVEHVRKSVLVLEDIYASWGAGERFDFDIHPGSHEISGARSAPWLYDQLMRGL</sequence>
<dbReference type="Gene3D" id="3.40.50.1820">
    <property type="entry name" value="alpha/beta hydrolase"/>
    <property type="match status" value="1"/>
</dbReference>
<gene>
    <name evidence="1" type="ORF">DFP94_102316</name>
</gene>
<reference evidence="1 2" key="1">
    <citation type="submission" date="2018-07" db="EMBL/GenBank/DDBJ databases">
        <title>Genomic Encyclopedia of Type Strains, Phase III (KMG-III): the genomes of soil and plant-associated and newly described type strains.</title>
        <authorList>
            <person name="Whitman W."/>
        </authorList>
    </citation>
    <scope>NUCLEOTIDE SEQUENCE [LARGE SCALE GENOMIC DNA]</scope>
    <source>
        <strain evidence="1 2">CECT 8333</strain>
    </source>
</reference>
<keyword evidence="2" id="KW-1185">Reference proteome</keyword>
<dbReference type="InterPro" id="IPR029058">
    <property type="entry name" value="AB_hydrolase_fold"/>
</dbReference>
<comment type="caution">
    <text evidence="1">The sequence shown here is derived from an EMBL/GenBank/DDBJ whole genome shotgun (WGS) entry which is preliminary data.</text>
</comment>
<keyword evidence="1" id="KW-0378">Hydrolase</keyword>
<name>A0A369BJ10_9BACL</name>
<dbReference type="PANTHER" id="PTHR22946">
    <property type="entry name" value="DIENELACTONE HYDROLASE DOMAIN-CONTAINING PROTEIN-RELATED"/>
    <property type="match status" value="1"/>
</dbReference>